<keyword evidence="2" id="KW-0597">Phosphoprotein</keyword>
<dbReference type="SMART" id="SM00850">
    <property type="entry name" value="LytTR"/>
    <property type="match status" value="1"/>
</dbReference>
<protein>
    <submittedName>
        <fullName evidence="5">LytR/AlgR family response regulator transcription factor</fullName>
    </submittedName>
</protein>
<keyword evidence="1" id="KW-0902">Two-component regulatory system</keyword>
<dbReference type="InterPro" id="IPR011006">
    <property type="entry name" value="CheY-like_superfamily"/>
</dbReference>
<dbReference type="Pfam" id="PF00072">
    <property type="entry name" value="Response_reg"/>
    <property type="match status" value="1"/>
</dbReference>
<sequence>MHVIMVEDETMVARRLARCVESVLGASLQRLDIFGDLRSAEACLQATVPDVLLLDLNLHGRDGFDLLKRAVSGSFDTIVVSANTDRAIEAFEHGVVDFVPKPFTEARLGQAFERLSAKGGEGEAIRYLIVRHAGKLERIKIDDIRAIHGANDYSELELAGDSRRLHEKSLDKLAQMLAGRFMRIHRSHLVNLDEVHSLAAYAGSRYRLELKDGSELPVGRKWIKSARRALGDGKS</sequence>
<keyword evidence="6" id="KW-1185">Reference proteome</keyword>
<dbReference type="PROSITE" id="PS50930">
    <property type="entry name" value="HTH_LYTTR"/>
    <property type="match status" value="1"/>
</dbReference>
<reference evidence="6" key="1">
    <citation type="journal article" date="2019" name="Int. J. Syst. Evol. Microbiol.">
        <title>The Global Catalogue of Microorganisms (GCM) 10K type strain sequencing project: providing services to taxonomists for standard genome sequencing and annotation.</title>
        <authorList>
            <consortium name="The Broad Institute Genomics Platform"/>
            <consortium name="The Broad Institute Genome Sequencing Center for Infectious Disease"/>
            <person name="Wu L."/>
            <person name="Ma J."/>
        </authorList>
    </citation>
    <scope>NUCLEOTIDE SEQUENCE [LARGE SCALE GENOMIC DNA]</scope>
    <source>
        <strain evidence="6">KCTC 42441</strain>
    </source>
</reference>
<evidence type="ECO:0000256" key="1">
    <source>
        <dbReference type="ARBA" id="ARBA00023012"/>
    </source>
</evidence>
<dbReference type="RefSeq" id="WP_386741671.1">
    <property type="nucleotide sequence ID" value="NZ_JBHRYA010000001.1"/>
</dbReference>
<dbReference type="PROSITE" id="PS50110">
    <property type="entry name" value="RESPONSE_REGULATORY"/>
    <property type="match status" value="1"/>
</dbReference>
<gene>
    <name evidence="5" type="ORF">ACFONC_00950</name>
</gene>
<evidence type="ECO:0000313" key="6">
    <source>
        <dbReference type="Proteomes" id="UP001595705"/>
    </source>
</evidence>
<dbReference type="InterPro" id="IPR001789">
    <property type="entry name" value="Sig_transdc_resp-reg_receiver"/>
</dbReference>
<feature type="domain" description="Response regulatory" evidence="3">
    <location>
        <begin position="2"/>
        <end position="116"/>
    </location>
</feature>
<dbReference type="SUPFAM" id="SSF52172">
    <property type="entry name" value="CheY-like"/>
    <property type="match status" value="1"/>
</dbReference>
<comment type="caution">
    <text evidence="5">The sequence shown here is derived from an EMBL/GenBank/DDBJ whole genome shotgun (WGS) entry which is preliminary data.</text>
</comment>
<dbReference type="PANTHER" id="PTHR37299">
    <property type="entry name" value="TRANSCRIPTIONAL REGULATOR-RELATED"/>
    <property type="match status" value="1"/>
</dbReference>
<dbReference type="Proteomes" id="UP001595705">
    <property type="component" value="Unassembled WGS sequence"/>
</dbReference>
<dbReference type="SMART" id="SM00448">
    <property type="entry name" value="REC"/>
    <property type="match status" value="1"/>
</dbReference>
<feature type="modified residue" description="4-aspartylphosphate" evidence="2">
    <location>
        <position position="55"/>
    </location>
</feature>
<evidence type="ECO:0000256" key="2">
    <source>
        <dbReference type="PROSITE-ProRule" id="PRU00169"/>
    </source>
</evidence>
<evidence type="ECO:0000259" key="4">
    <source>
        <dbReference type="PROSITE" id="PS50930"/>
    </source>
</evidence>
<accession>A0ABV7XGZ7</accession>
<dbReference type="Gene3D" id="2.40.50.1020">
    <property type="entry name" value="LytTr DNA-binding domain"/>
    <property type="match status" value="1"/>
</dbReference>
<evidence type="ECO:0000259" key="3">
    <source>
        <dbReference type="PROSITE" id="PS50110"/>
    </source>
</evidence>
<dbReference type="PANTHER" id="PTHR37299:SF1">
    <property type="entry name" value="STAGE 0 SPORULATION PROTEIN A HOMOLOG"/>
    <property type="match status" value="1"/>
</dbReference>
<dbReference type="Pfam" id="PF04397">
    <property type="entry name" value="LytTR"/>
    <property type="match status" value="1"/>
</dbReference>
<dbReference type="EMBL" id="JBHRYA010000001">
    <property type="protein sequence ID" value="MFC3714725.1"/>
    <property type="molecule type" value="Genomic_DNA"/>
</dbReference>
<evidence type="ECO:0000313" key="5">
    <source>
        <dbReference type="EMBL" id="MFC3714725.1"/>
    </source>
</evidence>
<dbReference type="InterPro" id="IPR007492">
    <property type="entry name" value="LytTR_DNA-bd_dom"/>
</dbReference>
<dbReference type="Gene3D" id="3.40.50.2300">
    <property type="match status" value="1"/>
</dbReference>
<name>A0ABV7XGZ7_9GAMM</name>
<organism evidence="5 6">
    <name type="scientific">Luteimonas soli</name>
    <dbReference type="NCBI Taxonomy" id="1648966"/>
    <lineage>
        <taxon>Bacteria</taxon>
        <taxon>Pseudomonadati</taxon>
        <taxon>Pseudomonadota</taxon>
        <taxon>Gammaproteobacteria</taxon>
        <taxon>Lysobacterales</taxon>
        <taxon>Lysobacteraceae</taxon>
        <taxon>Luteimonas</taxon>
    </lineage>
</organism>
<proteinExistence type="predicted"/>
<feature type="domain" description="HTH LytTR-type" evidence="4">
    <location>
        <begin position="128"/>
        <end position="232"/>
    </location>
</feature>
<dbReference type="InterPro" id="IPR046947">
    <property type="entry name" value="LytR-like"/>
</dbReference>